<evidence type="ECO:0000313" key="2">
    <source>
        <dbReference type="EMBL" id="BAL91394.1"/>
    </source>
</evidence>
<dbReference type="OrthoDB" id="3814600at2"/>
<dbReference type="CDD" id="cd04301">
    <property type="entry name" value="NAT_SF"/>
    <property type="match status" value="1"/>
</dbReference>
<proteinExistence type="predicted"/>
<evidence type="ECO:0000259" key="1">
    <source>
        <dbReference type="PROSITE" id="PS51186"/>
    </source>
</evidence>
<keyword evidence="2" id="KW-0808">Transferase</keyword>
<dbReference type="GO" id="GO:0016747">
    <property type="term" value="F:acyltransferase activity, transferring groups other than amino-acyl groups"/>
    <property type="evidence" value="ECO:0007669"/>
    <property type="project" value="InterPro"/>
</dbReference>
<dbReference type="eggNOG" id="COG0456">
    <property type="taxonomic scope" value="Bacteria"/>
</dbReference>
<name>I0HEF7_ACTM4</name>
<dbReference type="RefSeq" id="WP_014446281.1">
    <property type="nucleotide sequence ID" value="NC_017093.1"/>
</dbReference>
<dbReference type="STRING" id="512565.AMIS_61740"/>
<sequence>MDLRIQRSVVSNLRTRPQAVEVGPFVAGFDAGTDSPFVNYATPQPGAAITAADVRALIEAFEQAGRKPRLEYVTSSSPGLESLLLAAGFTVEARQEYLICTPQTLNAPPVPSDVILAEARTDPDRADLAAATNEAFGAPAEASDGDVARIRRTQDGGGIALLARAADGERAGGGQAMTPQDRLSEIGGIGVREPFRRRGLGGAITAEIARLLFARGVEIAWLEAGGEDSWRVYERVGFAPAGRRLYISR</sequence>
<dbReference type="PATRIC" id="fig|512565.3.peg.6169"/>
<dbReference type="AlphaFoldDB" id="I0HEF7"/>
<dbReference type="Gene3D" id="3.40.630.30">
    <property type="match status" value="1"/>
</dbReference>
<evidence type="ECO:0000313" key="3">
    <source>
        <dbReference type="Proteomes" id="UP000007882"/>
    </source>
</evidence>
<gene>
    <name evidence="2" type="ordered locus">AMIS_61740</name>
</gene>
<dbReference type="Proteomes" id="UP000007882">
    <property type="component" value="Chromosome"/>
</dbReference>
<dbReference type="EMBL" id="AP012319">
    <property type="protein sequence ID" value="BAL91394.1"/>
    <property type="molecule type" value="Genomic_DNA"/>
</dbReference>
<protein>
    <submittedName>
        <fullName evidence="2">Putative GCN5-related N-acetyltransferase</fullName>
    </submittedName>
</protein>
<dbReference type="KEGG" id="ams:AMIS_61740"/>
<dbReference type="Pfam" id="PF00583">
    <property type="entry name" value="Acetyltransf_1"/>
    <property type="match status" value="1"/>
</dbReference>
<organism evidence="2 3">
    <name type="scientific">Actinoplanes missouriensis (strain ATCC 14538 / DSM 43046 / CBS 188.64 / JCM 3121 / NBRC 102363 / NCIMB 12654 / NRRL B-3342 / UNCC 431)</name>
    <dbReference type="NCBI Taxonomy" id="512565"/>
    <lineage>
        <taxon>Bacteria</taxon>
        <taxon>Bacillati</taxon>
        <taxon>Actinomycetota</taxon>
        <taxon>Actinomycetes</taxon>
        <taxon>Micromonosporales</taxon>
        <taxon>Micromonosporaceae</taxon>
        <taxon>Actinoplanes</taxon>
    </lineage>
</organism>
<feature type="domain" description="N-acetyltransferase" evidence="1">
    <location>
        <begin position="114"/>
        <end position="249"/>
    </location>
</feature>
<accession>I0HEF7</accession>
<reference evidence="2 3" key="1">
    <citation type="submission" date="2012-02" db="EMBL/GenBank/DDBJ databases">
        <title>Complete genome sequence of Actinoplanes missouriensis 431 (= NBRC 102363).</title>
        <authorList>
            <person name="Ohnishi Y."/>
            <person name="Ishikawa J."/>
            <person name="Sekine M."/>
            <person name="Hosoyama A."/>
            <person name="Harada T."/>
            <person name="Narita H."/>
            <person name="Hata T."/>
            <person name="Konno Y."/>
            <person name="Tutikane K."/>
            <person name="Fujita N."/>
            <person name="Horinouchi S."/>
            <person name="Hayakawa M."/>
        </authorList>
    </citation>
    <scope>NUCLEOTIDE SEQUENCE [LARGE SCALE GENOMIC DNA]</scope>
    <source>
        <strain evidence="3">ATCC 14538 / DSM 43046 / CBS 188.64 / JCM 3121 / NBRC 102363 / NCIMB 12654 / NRRL B-3342 / UNCC 431</strain>
    </source>
</reference>
<dbReference type="InterPro" id="IPR000182">
    <property type="entry name" value="GNAT_dom"/>
</dbReference>
<keyword evidence="3" id="KW-1185">Reference proteome</keyword>
<dbReference type="SUPFAM" id="SSF55729">
    <property type="entry name" value="Acyl-CoA N-acyltransferases (Nat)"/>
    <property type="match status" value="1"/>
</dbReference>
<dbReference type="HOGENOM" id="CLU_093867_0_0_11"/>
<dbReference type="PROSITE" id="PS51186">
    <property type="entry name" value="GNAT"/>
    <property type="match status" value="1"/>
</dbReference>
<dbReference type="InterPro" id="IPR016181">
    <property type="entry name" value="Acyl_CoA_acyltransferase"/>
</dbReference>